<dbReference type="OrthoDB" id="9803456at2"/>
<dbReference type="GO" id="GO:0016746">
    <property type="term" value="F:acyltransferase activity"/>
    <property type="evidence" value="ECO:0007669"/>
    <property type="project" value="UniProtKB-KW"/>
</dbReference>
<evidence type="ECO:0000256" key="6">
    <source>
        <dbReference type="ARBA" id="ARBA00023315"/>
    </source>
</evidence>
<protein>
    <submittedName>
        <fullName evidence="7">Lipid A biosynthesis lauroyl acyltransferase</fullName>
    </submittedName>
</protein>
<keyword evidence="6 7" id="KW-0012">Acyltransferase</keyword>
<dbReference type="Pfam" id="PF03279">
    <property type="entry name" value="Lip_A_acyltrans"/>
    <property type="match status" value="1"/>
</dbReference>
<dbReference type="CDD" id="cd07984">
    <property type="entry name" value="LPLAT_LABLAT-like"/>
    <property type="match status" value="1"/>
</dbReference>
<reference evidence="7 8" key="1">
    <citation type="submission" date="2018-04" db="EMBL/GenBank/DDBJ databases">
        <title>Novel Campyloabacter and Helicobacter Species and Strains.</title>
        <authorList>
            <person name="Mannion A.J."/>
            <person name="Shen Z."/>
            <person name="Fox J.G."/>
        </authorList>
    </citation>
    <scope>NUCLEOTIDE SEQUENCE [LARGE SCALE GENOMIC DNA]</scope>
    <source>
        <strain evidence="7 8">MIT 04-9366</strain>
    </source>
</reference>
<dbReference type="GO" id="GO:0005886">
    <property type="term" value="C:plasma membrane"/>
    <property type="evidence" value="ECO:0007669"/>
    <property type="project" value="UniProtKB-SubCell"/>
</dbReference>
<keyword evidence="2" id="KW-1003">Cell membrane</keyword>
<gene>
    <name evidence="7" type="ORF">CQA58_06890</name>
</gene>
<name>A0A3D8IVV5_9HELI</name>
<dbReference type="InterPro" id="IPR004960">
    <property type="entry name" value="LipA_acyltrans"/>
</dbReference>
<dbReference type="Proteomes" id="UP000257045">
    <property type="component" value="Unassembled WGS sequence"/>
</dbReference>
<organism evidence="7 8">
    <name type="scientific">Helicobacter brantae</name>
    <dbReference type="NCBI Taxonomy" id="375927"/>
    <lineage>
        <taxon>Bacteria</taxon>
        <taxon>Pseudomonadati</taxon>
        <taxon>Campylobacterota</taxon>
        <taxon>Epsilonproteobacteria</taxon>
        <taxon>Campylobacterales</taxon>
        <taxon>Helicobacteraceae</taxon>
        <taxon>Helicobacter</taxon>
    </lineage>
</organism>
<comment type="subcellular location">
    <subcellularLocation>
        <location evidence="1">Cell inner membrane</location>
    </subcellularLocation>
</comment>
<dbReference type="AlphaFoldDB" id="A0A3D8IVV5"/>
<evidence type="ECO:0000313" key="8">
    <source>
        <dbReference type="Proteomes" id="UP000257045"/>
    </source>
</evidence>
<evidence type="ECO:0000256" key="3">
    <source>
        <dbReference type="ARBA" id="ARBA00022519"/>
    </source>
</evidence>
<evidence type="ECO:0000256" key="5">
    <source>
        <dbReference type="ARBA" id="ARBA00023136"/>
    </source>
</evidence>
<evidence type="ECO:0000313" key="7">
    <source>
        <dbReference type="EMBL" id="RDU69407.1"/>
    </source>
</evidence>
<keyword evidence="8" id="KW-1185">Reference proteome</keyword>
<keyword evidence="5" id="KW-0472">Membrane</keyword>
<dbReference type="EMBL" id="NXLV01000015">
    <property type="protein sequence ID" value="RDU69407.1"/>
    <property type="molecule type" value="Genomic_DNA"/>
</dbReference>
<keyword evidence="4 7" id="KW-0808">Transferase</keyword>
<evidence type="ECO:0000256" key="1">
    <source>
        <dbReference type="ARBA" id="ARBA00004533"/>
    </source>
</evidence>
<accession>A0A3D8IVV5</accession>
<proteinExistence type="predicted"/>
<sequence>MVWSFCALGWILAHIPHKAFLGVVYTLSALMRLLDRRRHKDAMANLEFVYPTMPLEEKRAIIKRCYQNFSFVLLESARALYMPKEAHLARFHFENLHYLQDIVAQEESFVLLSAHFGYWEAMANALPQFAQGYGMYSLGRLTQFEAVNEMIIQSRENYGVKLINKKGSLKQLLKIYTQPKQAVGILVDQNMSESEAVWVEFFGKEVTHSPVASILSRRYNIPILPVYIDFNEDYTQFFVKFYAPFKTPNTHDMDKDLLEATQIQASLTQEVIQSSPSSWFWFHKRFKAKYPEIYS</sequence>
<dbReference type="NCBIfam" id="NF006270">
    <property type="entry name" value="PRK08419.1"/>
    <property type="match status" value="1"/>
</dbReference>
<dbReference type="PANTHER" id="PTHR30606">
    <property type="entry name" value="LIPID A BIOSYNTHESIS LAUROYL ACYLTRANSFERASE"/>
    <property type="match status" value="1"/>
</dbReference>
<dbReference type="GO" id="GO:0009247">
    <property type="term" value="P:glycolipid biosynthetic process"/>
    <property type="evidence" value="ECO:0007669"/>
    <property type="project" value="UniProtKB-ARBA"/>
</dbReference>
<keyword evidence="3" id="KW-0997">Cell inner membrane</keyword>
<evidence type="ECO:0000256" key="4">
    <source>
        <dbReference type="ARBA" id="ARBA00022679"/>
    </source>
</evidence>
<dbReference type="PANTHER" id="PTHR30606:SF9">
    <property type="entry name" value="LIPID A BIOSYNTHESIS LAUROYLTRANSFERASE"/>
    <property type="match status" value="1"/>
</dbReference>
<evidence type="ECO:0000256" key="2">
    <source>
        <dbReference type="ARBA" id="ARBA00022475"/>
    </source>
</evidence>
<comment type="caution">
    <text evidence="7">The sequence shown here is derived from an EMBL/GenBank/DDBJ whole genome shotgun (WGS) entry which is preliminary data.</text>
</comment>